<sequence length="212" mass="23793">MSRMTSNTHVFDVCQAVVVPSRTLAIADSIFRVRRFGEMRPGCMYGIACLRAMLASKCDWLARQRGNKTEGEEYDPRGWVVHSSASSLRNQVRKSHMKCHTAPATLHMSEGWEGLRPPGDISLCKIVDHFHAPIPLSPLKHDSPETQQPATYSCHLLSFAFASAFFTFSFLLFLSGSAKHTFCYSCFANHPRSLRPRPWLAMARRCKANTGS</sequence>
<organism evidence="2 3">
    <name type="scientific">Podospora didyma</name>
    <dbReference type="NCBI Taxonomy" id="330526"/>
    <lineage>
        <taxon>Eukaryota</taxon>
        <taxon>Fungi</taxon>
        <taxon>Dikarya</taxon>
        <taxon>Ascomycota</taxon>
        <taxon>Pezizomycotina</taxon>
        <taxon>Sordariomycetes</taxon>
        <taxon>Sordariomycetidae</taxon>
        <taxon>Sordariales</taxon>
        <taxon>Podosporaceae</taxon>
        <taxon>Podospora</taxon>
    </lineage>
</organism>
<protein>
    <submittedName>
        <fullName evidence="2">Uncharacterized protein</fullName>
    </submittedName>
</protein>
<keyword evidence="1" id="KW-1133">Transmembrane helix</keyword>
<proteinExistence type="predicted"/>
<dbReference type="Proteomes" id="UP001285441">
    <property type="component" value="Unassembled WGS sequence"/>
</dbReference>
<feature type="transmembrane region" description="Helical" evidence="1">
    <location>
        <begin position="156"/>
        <end position="174"/>
    </location>
</feature>
<name>A0AAE0TW68_9PEZI</name>
<dbReference type="EMBL" id="JAULSW010000005">
    <property type="protein sequence ID" value="KAK3381802.1"/>
    <property type="molecule type" value="Genomic_DNA"/>
</dbReference>
<comment type="caution">
    <text evidence="2">The sequence shown here is derived from an EMBL/GenBank/DDBJ whole genome shotgun (WGS) entry which is preliminary data.</text>
</comment>
<dbReference type="AlphaFoldDB" id="A0AAE0TW68"/>
<gene>
    <name evidence="2" type="ORF">B0H63DRAFT_213963</name>
</gene>
<keyword evidence="1" id="KW-0472">Membrane</keyword>
<evidence type="ECO:0000313" key="2">
    <source>
        <dbReference type="EMBL" id="KAK3381802.1"/>
    </source>
</evidence>
<reference evidence="2" key="1">
    <citation type="journal article" date="2023" name="Mol. Phylogenet. Evol.">
        <title>Genome-scale phylogeny and comparative genomics of the fungal order Sordariales.</title>
        <authorList>
            <person name="Hensen N."/>
            <person name="Bonometti L."/>
            <person name="Westerberg I."/>
            <person name="Brannstrom I.O."/>
            <person name="Guillou S."/>
            <person name="Cros-Aarteil S."/>
            <person name="Calhoun S."/>
            <person name="Haridas S."/>
            <person name="Kuo A."/>
            <person name="Mondo S."/>
            <person name="Pangilinan J."/>
            <person name="Riley R."/>
            <person name="LaButti K."/>
            <person name="Andreopoulos B."/>
            <person name="Lipzen A."/>
            <person name="Chen C."/>
            <person name="Yan M."/>
            <person name="Daum C."/>
            <person name="Ng V."/>
            <person name="Clum A."/>
            <person name="Steindorff A."/>
            <person name="Ohm R.A."/>
            <person name="Martin F."/>
            <person name="Silar P."/>
            <person name="Natvig D.O."/>
            <person name="Lalanne C."/>
            <person name="Gautier V."/>
            <person name="Ament-Velasquez S.L."/>
            <person name="Kruys A."/>
            <person name="Hutchinson M.I."/>
            <person name="Powell A.J."/>
            <person name="Barry K."/>
            <person name="Miller A.N."/>
            <person name="Grigoriev I.V."/>
            <person name="Debuchy R."/>
            <person name="Gladieux P."/>
            <person name="Hiltunen Thoren M."/>
            <person name="Johannesson H."/>
        </authorList>
    </citation>
    <scope>NUCLEOTIDE SEQUENCE</scope>
    <source>
        <strain evidence="2">CBS 232.78</strain>
    </source>
</reference>
<keyword evidence="1" id="KW-0812">Transmembrane</keyword>
<accession>A0AAE0TW68</accession>
<reference evidence="2" key="2">
    <citation type="submission" date="2023-06" db="EMBL/GenBank/DDBJ databases">
        <authorList>
            <consortium name="Lawrence Berkeley National Laboratory"/>
            <person name="Haridas S."/>
            <person name="Hensen N."/>
            <person name="Bonometti L."/>
            <person name="Westerberg I."/>
            <person name="Brannstrom I.O."/>
            <person name="Guillou S."/>
            <person name="Cros-Aarteil S."/>
            <person name="Calhoun S."/>
            <person name="Kuo A."/>
            <person name="Mondo S."/>
            <person name="Pangilinan J."/>
            <person name="Riley R."/>
            <person name="LaButti K."/>
            <person name="Andreopoulos B."/>
            <person name="Lipzen A."/>
            <person name="Chen C."/>
            <person name="Yanf M."/>
            <person name="Daum C."/>
            <person name="Ng V."/>
            <person name="Clum A."/>
            <person name="Steindorff A."/>
            <person name="Ohm R."/>
            <person name="Martin F."/>
            <person name="Silar P."/>
            <person name="Natvig D."/>
            <person name="Lalanne C."/>
            <person name="Gautier V."/>
            <person name="Ament-velasquez S.L."/>
            <person name="Kruys A."/>
            <person name="Hutchinson M.I."/>
            <person name="Powell A.J."/>
            <person name="Barry K."/>
            <person name="Miller A.N."/>
            <person name="Grigoriev I.V."/>
            <person name="Debuchy R."/>
            <person name="Gladieux P."/>
            <person name="Thoren M.H."/>
            <person name="Johannesson H."/>
        </authorList>
    </citation>
    <scope>NUCLEOTIDE SEQUENCE</scope>
    <source>
        <strain evidence="2">CBS 232.78</strain>
    </source>
</reference>
<evidence type="ECO:0000313" key="3">
    <source>
        <dbReference type="Proteomes" id="UP001285441"/>
    </source>
</evidence>
<keyword evidence="3" id="KW-1185">Reference proteome</keyword>
<evidence type="ECO:0000256" key="1">
    <source>
        <dbReference type="SAM" id="Phobius"/>
    </source>
</evidence>